<dbReference type="Proteomes" id="UP000186744">
    <property type="component" value="Unassembled WGS sequence"/>
</dbReference>
<accession>A0A1N7LWZ8</accession>
<keyword evidence="2" id="KW-0472">Membrane</keyword>
<keyword evidence="4" id="KW-1185">Reference proteome</keyword>
<evidence type="ECO:0000313" key="4">
    <source>
        <dbReference type="Proteomes" id="UP000186744"/>
    </source>
</evidence>
<dbReference type="AlphaFoldDB" id="A0A1N7LWZ8"/>
<evidence type="ECO:0000256" key="2">
    <source>
        <dbReference type="SAM" id="Phobius"/>
    </source>
</evidence>
<protein>
    <submittedName>
        <fullName evidence="3">Uncharacterized protein</fullName>
    </submittedName>
</protein>
<dbReference type="EMBL" id="FTOL01000002">
    <property type="protein sequence ID" value="SIS78324.1"/>
    <property type="molecule type" value="Genomic_DNA"/>
</dbReference>
<keyword evidence="2" id="KW-0812">Transmembrane</keyword>
<keyword evidence="2" id="KW-1133">Transmembrane helix</keyword>
<evidence type="ECO:0000313" key="3">
    <source>
        <dbReference type="EMBL" id="SIS78324.1"/>
    </source>
</evidence>
<gene>
    <name evidence="3" type="ORF">SAMN05421786_10254</name>
</gene>
<proteinExistence type="predicted"/>
<keyword evidence="1" id="KW-0175">Coiled coil</keyword>
<feature type="coiled-coil region" evidence="1">
    <location>
        <begin position="24"/>
        <end position="51"/>
    </location>
</feature>
<organism evidence="3 4">
    <name type="scientific">Chryseobacterium ureilyticum</name>
    <dbReference type="NCBI Taxonomy" id="373668"/>
    <lineage>
        <taxon>Bacteria</taxon>
        <taxon>Pseudomonadati</taxon>
        <taxon>Bacteroidota</taxon>
        <taxon>Flavobacteriia</taxon>
        <taxon>Flavobacteriales</taxon>
        <taxon>Weeksellaceae</taxon>
        <taxon>Chryseobacterium group</taxon>
        <taxon>Chryseobacterium</taxon>
    </lineage>
</organism>
<name>A0A1N7LWZ8_9FLAO</name>
<reference evidence="4" key="1">
    <citation type="submission" date="2017-01" db="EMBL/GenBank/DDBJ databases">
        <authorList>
            <person name="Varghese N."/>
            <person name="Submissions S."/>
        </authorList>
    </citation>
    <scope>NUCLEOTIDE SEQUENCE [LARGE SCALE GENOMIC DNA]</scope>
    <source>
        <strain evidence="4">DSM 18017</strain>
    </source>
</reference>
<sequence length="304" mass="35894">MNKHKIKFFLLIVLELFLFPIIYIRELYKNLNSSKEKLNILKKRKEIEEKKIYINIHEWGGYGLKRSKSIHEKIPTFECGLYYQLERFKKQKVDGFKKYVNVTMSEEEKYKEFDFVHSNTDNVDFVSNFGMDFSGYSFFFNKIENEKNAYLILTNTSVNSISPEDFLEDYINYMEDNKDVAILGISYSTRMGQSLIRNNFIPHLQSFFYLTTIDVLKEIVNFNNGKFPGEDTADKLLLIREGEIKMSVLAHNLGYNLAVVTEEGKIFKFGKNSRKDNGYNRWDLPKGDMRQFVKKPNKINKILK</sequence>
<feature type="transmembrane region" description="Helical" evidence="2">
    <location>
        <begin position="6"/>
        <end position="24"/>
    </location>
</feature>
<dbReference type="STRING" id="373668.SAMN05421786_10254"/>
<evidence type="ECO:0000256" key="1">
    <source>
        <dbReference type="SAM" id="Coils"/>
    </source>
</evidence>